<keyword evidence="1" id="KW-0812">Transmembrane</keyword>
<dbReference type="InParanoid" id="B9SST3"/>
<evidence type="ECO:0000313" key="2">
    <source>
        <dbReference type="EMBL" id="EEF33363.1"/>
    </source>
</evidence>
<proteinExistence type="predicted"/>
<dbReference type="FunCoup" id="B9SST3">
    <property type="interactions" value="62"/>
</dbReference>
<evidence type="ECO:0008006" key="4">
    <source>
        <dbReference type="Google" id="ProtNLM"/>
    </source>
</evidence>
<dbReference type="PANTHER" id="PTHR36809:SF1">
    <property type="entry name" value="TRANSMEMBRANE PROTEIN"/>
    <property type="match status" value="1"/>
</dbReference>
<gene>
    <name evidence="2" type="ORF">RCOM_0047320</name>
</gene>
<dbReference type="PANTHER" id="PTHR36809">
    <property type="entry name" value="TRANSMEMBRANE PROTEIN"/>
    <property type="match status" value="1"/>
</dbReference>
<dbReference type="EMBL" id="EQ974117">
    <property type="protein sequence ID" value="EEF33363.1"/>
    <property type="molecule type" value="Genomic_DNA"/>
</dbReference>
<evidence type="ECO:0000313" key="3">
    <source>
        <dbReference type="Proteomes" id="UP000008311"/>
    </source>
</evidence>
<protein>
    <recommendedName>
        <fullName evidence="4">Viral late gene transcription factor 3 zinc ribbon domain-containing protein</fullName>
    </recommendedName>
</protein>
<keyword evidence="1" id="KW-0472">Membrane</keyword>
<organism evidence="2 3">
    <name type="scientific">Ricinus communis</name>
    <name type="common">Castor bean</name>
    <dbReference type="NCBI Taxonomy" id="3988"/>
    <lineage>
        <taxon>Eukaryota</taxon>
        <taxon>Viridiplantae</taxon>
        <taxon>Streptophyta</taxon>
        <taxon>Embryophyta</taxon>
        <taxon>Tracheophyta</taxon>
        <taxon>Spermatophyta</taxon>
        <taxon>Magnoliopsida</taxon>
        <taxon>eudicotyledons</taxon>
        <taxon>Gunneridae</taxon>
        <taxon>Pentapetalae</taxon>
        <taxon>rosids</taxon>
        <taxon>fabids</taxon>
        <taxon>Malpighiales</taxon>
        <taxon>Euphorbiaceae</taxon>
        <taxon>Acalyphoideae</taxon>
        <taxon>Acalypheae</taxon>
        <taxon>Ricinus</taxon>
    </lineage>
</organism>
<dbReference type="STRING" id="3988.B9SST3"/>
<evidence type="ECO:0000256" key="1">
    <source>
        <dbReference type="SAM" id="Phobius"/>
    </source>
</evidence>
<dbReference type="Proteomes" id="UP000008311">
    <property type="component" value="Unassembled WGS sequence"/>
</dbReference>
<feature type="transmembrane region" description="Helical" evidence="1">
    <location>
        <begin position="65"/>
        <end position="85"/>
    </location>
</feature>
<reference evidence="3" key="1">
    <citation type="journal article" date="2010" name="Nat. Biotechnol.">
        <title>Draft genome sequence of the oilseed species Ricinus communis.</title>
        <authorList>
            <person name="Chan A.P."/>
            <person name="Crabtree J."/>
            <person name="Zhao Q."/>
            <person name="Lorenzi H."/>
            <person name="Orvis J."/>
            <person name="Puiu D."/>
            <person name="Melake-Berhan A."/>
            <person name="Jones K.M."/>
            <person name="Redman J."/>
            <person name="Chen G."/>
            <person name="Cahoon E.B."/>
            <person name="Gedil M."/>
            <person name="Stanke M."/>
            <person name="Haas B.J."/>
            <person name="Wortman J.R."/>
            <person name="Fraser-Liggett C.M."/>
            <person name="Ravel J."/>
            <person name="Rabinowicz P.D."/>
        </authorList>
    </citation>
    <scope>NUCLEOTIDE SEQUENCE [LARGE SCALE GENOMIC DNA]</scope>
    <source>
        <strain evidence="3">cv. Hale</strain>
    </source>
</reference>
<keyword evidence="1" id="KW-1133">Transmembrane helix</keyword>
<dbReference type="AlphaFoldDB" id="B9SST3"/>
<dbReference type="eggNOG" id="ENOG502S4KC">
    <property type="taxonomic scope" value="Eukaryota"/>
</dbReference>
<keyword evidence="3" id="KW-1185">Reference proteome</keyword>
<sequence length="150" mass="16570">MEAAVSSSLILTSPLNTKTLSRNRVITGYPKSTRTFRLIKNRKLTTTIAAVNEVSAAADSGQVEVTWQIIVGAVAGVTPFVVAGIEFSKRIIAQRRCEICGGAGLVMREKDYFRCPGCGGFLPWQSWKRFFSVSMSFSHNREPKQKNPEI</sequence>
<accession>B9SST3</accession>
<name>B9SST3_RICCO</name>